<dbReference type="InterPro" id="IPR019775">
    <property type="entry name" value="WD40_repeat_CS"/>
</dbReference>
<dbReference type="PANTHER" id="PTHR19848">
    <property type="entry name" value="WD40 REPEAT PROTEIN"/>
    <property type="match status" value="1"/>
</dbReference>
<feature type="repeat" description="WD" evidence="3">
    <location>
        <begin position="59"/>
        <end position="106"/>
    </location>
</feature>
<dbReference type="OrthoDB" id="674604at2759"/>
<proteinExistence type="predicted"/>
<keyword evidence="5" id="KW-1185">Reference proteome</keyword>
<dbReference type="PANTHER" id="PTHR19848:SF8">
    <property type="entry name" value="F-BOX AND WD REPEAT DOMAIN CONTAINING 7"/>
    <property type="match status" value="1"/>
</dbReference>
<dbReference type="InterPro" id="IPR036322">
    <property type="entry name" value="WD40_repeat_dom_sf"/>
</dbReference>
<dbReference type="PROSITE" id="PS50294">
    <property type="entry name" value="WD_REPEATS_REGION"/>
    <property type="match status" value="3"/>
</dbReference>
<dbReference type="PROSITE" id="PS00678">
    <property type="entry name" value="WD_REPEATS_1"/>
    <property type="match status" value="2"/>
</dbReference>
<protein>
    <submittedName>
        <fullName evidence="4">WD-repeat protein</fullName>
    </submittedName>
</protein>
<feature type="non-terminal residue" evidence="4">
    <location>
        <position position="186"/>
    </location>
</feature>
<dbReference type="AlphaFoldDB" id="X6M5S0"/>
<gene>
    <name evidence="4" type="ORF">RFI_28570</name>
</gene>
<evidence type="ECO:0000256" key="1">
    <source>
        <dbReference type="ARBA" id="ARBA00022574"/>
    </source>
</evidence>
<organism evidence="4 5">
    <name type="scientific">Reticulomyxa filosa</name>
    <dbReference type="NCBI Taxonomy" id="46433"/>
    <lineage>
        <taxon>Eukaryota</taxon>
        <taxon>Sar</taxon>
        <taxon>Rhizaria</taxon>
        <taxon>Retaria</taxon>
        <taxon>Foraminifera</taxon>
        <taxon>Monothalamids</taxon>
        <taxon>Reticulomyxidae</taxon>
        <taxon>Reticulomyxa</taxon>
    </lineage>
</organism>
<name>X6M5S0_RETFI</name>
<dbReference type="EMBL" id="ASPP01024667">
    <property type="protein sequence ID" value="ETO08817.1"/>
    <property type="molecule type" value="Genomic_DNA"/>
</dbReference>
<reference evidence="4 5" key="1">
    <citation type="journal article" date="2013" name="Curr. Biol.">
        <title>The Genome of the Foraminiferan Reticulomyxa filosa.</title>
        <authorList>
            <person name="Glockner G."/>
            <person name="Hulsmann N."/>
            <person name="Schleicher M."/>
            <person name="Noegel A.A."/>
            <person name="Eichinger L."/>
            <person name="Gallinger C."/>
            <person name="Pawlowski J."/>
            <person name="Sierra R."/>
            <person name="Euteneuer U."/>
            <person name="Pillet L."/>
            <person name="Moustafa A."/>
            <person name="Platzer M."/>
            <person name="Groth M."/>
            <person name="Szafranski K."/>
            <person name="Schliwa M."/>
        </authorList>
    </citation>
    <scope>NUCLEOTIDE SEQUENCE [LARGE SCALE GENOMIC DNA]</scope>
</reference>
<accession>X6M5S0</accession>
<dbReference type="InterPro" id="IPR015943">
    <property type="entry name" value="WD40/YVTN_repeat-like_dom_sf"/>
</dbReference>
<feature type="repeat" description="WD" evidence="3">
    <location>
        <begin position="15"/>
        <end position="58"/>
    </location>
</feature>
<dbReference type="Pfam" id="PF00400">
    <property type="entry name" value="WD40"/>
    <property type="match status" value="3"/>
</dbReference>
<keyword evidence="2" id="KW-0677">Repeat</keyword>
<dbReference type="SUPFAM" id="SSF50978">
    <property type="entry name" value="WD40 repeat-like"/>
    <property type="match status" value="1"/>
</dbReference>
<dbReference type="Proteomes" id="UP000023152">
    <property type="component" value="Unassembled WGS sequence"/>
</dbReference>
<dbReference type="InterPro" id="IPR001680">
    <property type="entry name" value="WD40_rpt"/>
</dbReference>
<keyword evidence="1 3" id="KW-0853">WD repeat</keyword>
<dbReference type="InterPro" id="IPR020472">
    <property type="entry name" value="WD40_PAC1"/>
</dbReference>
<evidence type="ECO:0000313" key="5">
    <source>
        <dbReference type="Proteomes" id="UP000023152"/>
    </source>
</evidence>
<dbReference type="Gene3D" id="2.130.10.10">
    <property type="entry name" value="YVTN repeat-like/Quinoprotein amine dehydrogenase"/>
    <property type="match status" value="2"/>
</dbReference>
<evidence type="ECO:0000256" key="2">
    <source>
        <dbReference type="ARBA" id="ARBA00022737"/>
    </source>
</evidence>
<dbReference type="PRINTS" id="PR00320">
    <property type="entry name" value="GPROTEINBRPT"/>
</dbReference>
<comment type="caution">
    <text evidence="4">The sequence shown here is derived from an EMBL/GenBank/DDBJ whole genome shotgun (WGS) entry which is preliminary data.</text>
</comment>
<evidence type="ECO:0000313" key="4">
    <source>
        <dbReference type="EMBL" id="ETO08817.1"/>
    </source>
</evidence>
<sequence length="186" mass="21306">MIDTFLSSSKLLNTFAVHSNIVWSIDYSTFACDQLICSGSNDNTVRVWNEENNKEIQTFNEHSDAVSCVKFSQYYYHNYRRNVICSASADKTIRFWDFKSNQQLQYLCSVSSDKIICLWDIETSNLLHSFKGHDNCVRCVDISPLQSNNNKSNNIGVIGGNGYTICSGSYDNTIRIWDIETTKQFI</sequence>
<dbReference type="PROSITE" id="PS50082">
    <property type="entry name" value="WD_REPEATS_2"/>
    <property type="match status" value="3"/>
</dbReference>
<evidence type="ECO:0000256" key="3">
    <source>
        <dbReference type="PROSITE-ProRule" id="PRU00221"/>
    </source>
</evidence>
<feature type="repeat" description="WD" evidence="3">
    <location>
        <begin position="161"/>
        <end position="186"/>
    </location>
</feature>
<dbReference type="SMART" id="SM00320">
    <property type="entry name" value="WD40"/>
    <property type="match status" value="3"/>
</dbReference>